<evidence type="ECO:0000256" key="3">
    <source>
        <dbReference type="ARBA" id="ARBA00022475"/>
    </source>
</evidence>
<dbReference type="GO" id="GO:0005829">
    <property type="term" value="C:cytosol"/>
    <property type="evidence" value="ECO:0007669"/>
    <property type="project" value="UniProtKB-SubCell"/>
</dbReference>
<evidence type="ECO:0000256" key="4">
    <source>
        <dbReference type="ARBA" id="ARBA00022490"/>
    </source>
</evidence>
<sequence length="207" mass="23743">MVQKEVKEWLAEYKGLAPTEIHTFACAIGANEDLLISLFDLFETPPYYVHDLDPVCHQLYEFYRSKEKKLALFALQFVPVLTWLYLRGLSLQDTKNCGGAETFLLGVYNLEIVNSDGTQKVESFRIPTVSRSSLYHESRIGGDTLTEQNLRQLNNVHGTWRGGPFMQYERFNAQNRFSILTHVMLVFNNDIDSIHSLSLEALCRVTT</sequence>
<evidence type="ECO:0000256" key="1">
    <source>
        <dbReference type="ARBA" id="ARBA00004236"/>
    </source>
</evidence>
<keyword evidence="3" id="KW-1003">Cell membrane</keyword>
<dbReference type="InterPro" id="IPR018619">
    <property type="entry name" value="Hyccin"/>
</dbReference>
<comment type="caution">
    <text evidence="7">The sequence shown here is derived from an EMBL/GenBank/DDBJ whole genome shotgun (WGS) entry which is preliminary data.</text>
</comment>
<organism evidence="7 8">
    <name type="scientific">Elysia chlorotica</name>
    <name type="common">Eastern emerald elysia</name>
    <name type="synonym">Sea slug</name>
    <dbReference type="NCBI Taxonomy" id="188477"/>
    <lineage>
        <taxon>Eukaryota</taxon>
        <taxon>Metazoa</taxon>
        <taxon>Spiralia</taxon>
        <taxon>Lophotrochozoa</taxon>
        <taxon>Mollusca</taxon>
        <taxon>Gastropoda</taxon>
        <taxon>Heterobranchia</taxon>
        <taxon>Euthyneura</taxon>
        <taxon>Panpulmonata</taxon>
        <taxon>Sacoglossa</taxon>
        <taxon>Placobranchoidea</taxon>
        <taxon>Plakobranchidae</taxon>
        <taxon>Elysia</taxon>
    </lineage>
</organism>
<gene>
    <name evidence="7" type="ORF">EGW08_004559</name>
</gene>
<dbReference type="PANTHER" id="PTHR31220">
    <property type="entry name" value="HYCCIN RELATED"/>
    <property type="match status" value="1"/>
</dbReference>
<dbReference type="PANTHER" id="PTHR31220:SF1">
    <property type="entry name" value="GH21176P"/>
    <property type="match status" value="1"/>
</dbReference>
<dbReference type="GO" id="GO:0005886">
    <property type="term" value="C:plasma membrane"/>
    <property type="evidence" value="ECO:0007669"/>
    <property type="project" value="UniProtKB-SubCell"/>
</dbReference>
<dbReference type="STRING" id="188477.A0A433U1U1"/>
<keyword evidence="4" id="KW-0963">Cytoplasm</keyword>
<dbReference type="GO" id="GO:0046854">
    <property type="term" value="P:phosphatidylinositol phosphate biosynthetic process"/>
    <property type="evidence" value="ECO:0007669"/>
    <property type="project" value="TreeGrafter"/>
</dbReference>
<dbReference type="Pfam" id="PF09790">
    <property type="entry name" value="Hyccin"/>
    <property type="match status" value="1"/>
</dbReference>
<comment type="similarity">
    <text evidence="6">Belongs to the Hyccin family.</text>
</comment>
<protein>
    <submittedName>
        <fullName evidence="7">Uncharacterized protein</fullName>
    </submittedName>
</protein>
<keyword evidence="5" id="KW-0472">Membrane</keyword>
<reference evidence="7 8" key="1">
    <citation type="submission" date="2019-01" db="EMBL/GenBank/DDBJ databases">
        <title>A draft genome assembly of the solar-powered sea slug Elysia chlorotica.</title>
        <authorList>
            <person name="Cai H."/>
            <person name="Li Q."/>
            <person name="Fang X."/>
            <person name="Li J."/>
            <person name="Curtis N.E."/>
            <person name="Altenburger A."/>
            <person name="Shibata T."/>
            <person name="Feng M."/>
            <person name="Maeda T."/>
            <person name="Schwartz J.A."/>
            <person name="Shigenobu S."/>
            <person name="Lundholm N."/>
            <person name="Nishiyama T."/>
            <person name="Yang H."/>
            <person name="Hasebe M."/>
            <person name="Li S."/>
            <person name="Pierce S.K."/>
            <person name="Wang J."/>
        </authorList>
    </citation>
    <scope>NUCLEOTIDE SEQUENCE [LARGE SCALE GENOMIC DNA]</scope>
    <source>
        <strain evidence="7">EC2010</strain>
        <tissue evidence="7">Whole organism of an adult</tissue>
    </source>
</reference>
<comment type="subcellular location">
    <subcellularLocation>
        <location evidence="1">Cell membrane</location>
    </subcellularLocation>
    <subcellularLocation>
        <location evidence="2">Cytoplasm</location>
        <location evidence="2">Cytosol</location>
    </subcellularLocation>
</comment>
<evidence type="ECO:0000256" key="6">
    <source>
        <dbReference type="ARBA" id="ARBA00034482"/>
    </source>
</evidence>
<feature type="non-terminal residue" evidence="7">
    <location>
        <position position="207"/>
    </location>
</feature>
<dbReference type="EMBL" id="RQTK01000103">
    <property type="protein sequence ID" value="RUS87718.1"/>
    <property type="molecule type" value="Genomic_DNA"/>
</dbReference>
<name>A0A433U1U1_ELYCH</name>
<evidence type="ECO:0000313" key="8">
    <source>
        <dbReference type="Proteomes" id="UP000271974"/>
    </source>
</evidence>
<keyword evidence="8" id="KW-1185">Reference proteome</keyword>
<dbReference type="Proteomes" id="UP000271974">
    <property type="component" value="Unassembled WGS sequence"/>
</dbReference>
<accession>A0A433U1U1</accession>
<evidence type="ECO:0000256" key="5">
    <source>
        <dbReference type="ARBA" id="ARBA00023136"/>
    </source>
</evidence>
<evidence type="ECO:0000313" key="7">
    <source>
        <dbReference type="EMBL" id="RUS87718.1"/>
    </source>
</evidence>
<proteinExistence type="inferred from homology"/>
<dbReference type="AlphaFoldDB" id="A0A433U1U1"/>
<dbReference type="GO" id="GO:0072659">
    <property type="term" value="P:protein localization to plasma membrane"/>
    <property type="evidence" value="ECO:0007669"/>
    <property type="project" value="TreeGrafter"/>
</dbReference>
<evidence type="ECO:0000256" key="2">
    <source>
        <dbReference type="ARBA" id="ARBA00004514"/>
    </source>
</evidence>
<dbReference type="OrthoDB" id="18937at2759"/>